<dbReference type="RefSeq" id="WP_097063864.1">
    <property type="nucleotide sequence ID" value="NZ_OBMI01000002.1"/>
</dbReference>
<dbReference type="OrthoDB" id="7476939at2"/>
<proteinExistence type="predicted"/>
<evidence type="ECO:0000313" key="2">
    <source>
        <dbReference type="EMBL" id="SOB86903.1"/>
    </source>
</evidence>
<feature type="chain" id="PRO_5013058007" evidence="1">
    <location>
        <begin position="20"/>
        <end position="77"/>
    </location>
</feature>
<organism evidence="2 3">
    <name type="scientific">Sphingomonas guangdongensis</name>
    <dbReference type="NCBI Taxonomy" id="1141890"/>
    <lineage>
        <taxon>Bacteria</taxon>
        <taxon>Pseudomonadati</taxon>
        <taxon>Pseudomonadota</taxon>
        <taxon>Alphaproteobacteria</taxon>
        <taxon>Sphingomonadales</taxon>
        <taxon>Sphingomonadaceae</taxon>
        <taxon>Sphingomonas</taxon>
    </lineage>
</organism>
<dbReference type="EMBL" id="OBMI01000002">
    <property type="protein sequence ID" value="SOB86903.1"/>
    <property type="molecule type" value="Genomic_DNA"/>
</dbReference>
<evidence type="ECO:0000256" key="1">
    <source>
        <dbReference type="SAM" id="SignalP"/>
    </source>
</evidence>
<reference evidence="2 3" key="1">
    <citation type="submission" date="2017-07" db="EMBL/GenBank/DDBJ databases">
        <authorList>
            <person name="Sun Z.S."/>
            <person name="Albrecht U."/>
            <person name="Echele G."/>
            <person name="Lee C.C."/>
        </authorList>
    </citation>
    <scope>NUCLEOTIDE SEQUENCE [LARGE SCALE GENOMIC DNA]</scope>
    <source>
        <strain evidence="2 3">CGMCC 1.12672</strain>
    </source>
</reference>
<gene>
    <name evidence="2" type="ORF">SAMN06297144_2014</name>
</gene>
<dbReference type="AlphaFoldDB" id="A0A285QYA8"/>
<dbReference type="Proteomes" id="UP000219494">
    <property type="component" value="Unassembled WGS sequence"/>
</dbReference>
<keyword evidence="3" id="KW-1185">Reference proteome</keyword>
<protein>
    <submittedName>
        <fullName evidence="2">Uncharacterized protein</fullName>
    </submittedName>
</protein>
<evidence type="ECO:0000313" key="3">
    <source>
        <dbReference type="Proteomes" id="UP000219494"/>
    </source>
</evidence>
<sequence length="77" mass="7807">MIASLLLAAVVAIQPVPFAAPAEPGAAVATPATTALAPTARSVAPRYCIIEAPTGSRIPRKVCETRADWAAKGVTIP</sequence>
<feature type="signal peptide" evidence="1">
    <location>
        <begin position="1"/>
        <end position="19"/>
    </location>
</feature>
<keyword evidence="1" id="KW-0732">Signal</keyword>
<name>A0A285QYA8_9SPHN</name>
<accession>A0A285QYA8</accession>